<evidence type="ECO:0000256" key="3">
    <source>
        <dbReference type="ARBA" id="ARBA00018706"/>
    </source>
</evidence>
<feature type="compositionally biased region" description="Low complexity" evidence="9">
    <location>
        <begin position="39"/>
        <end position="52"/>
    </location>
</feature>
<keyword evidence="8" id="KW-0067">ATP-binding</keyword>
<dbReference type="InterPro" id="IPR045116">
    <property type="entry name" value="Clp1/Grc3"/>
</dbReference>
<feature type="region of interest" description="Disordered" evidence="9">
    <location>
        <begin position="506"/>
        <end position="548"/>
    </location>
</feature>
<evidence type="ECO:0000259" key="10">
    <source>
        <dbReference type="Pfam" id="PF16575"/>
    </source>
</evidence>
<dbReference type="GeneID" id="19158079"/>
<evidence type="ECO:0000256" key="9">
    <source>
        <dbReference type="SAM" id="MobiDB-lite"/>
    </source>
</evidence>
<dbReference type="GO" id="GO:0005634">
    <property type="term" value="C:nucleus"/>
    <property type="evidence" value="ECO:0007669"/>
    <property type="project" value="TreeGrafter"/>
</dbReference>
<comment type="caution">
    <text evidence="11">The sequence shown here is derived from an EMBL/GenBank/DDBJ whole genome shotgun (WGS) entry which is preliminary data.</text>
</comment>
<dbReference type="RefSeq" id="XP_007722280.1">
    <property type="nucleotide sequence ID" value="XM_007724090.1"/>
</dbReference>
<dbReference type="Gene3D" id="3.40.50.300">
    <property type="entry name" value="P-loop containing nucleotide triphosphate hydrolases"/>
    <property type="match status" value="1"/>
</dbReference>
<keyword evidence="5" id="KW-0808">Transferase</keyword>
<dbReference type="EMBL" id="AMWN01000002">
    <property type="protein sequence ID" value="EXJ94786.1"/>
    <property type="molecule type" value="Genomic_DNA"/>
</dbReference>
<evidence type="ECO:0000313" key="12">
    <source>
        <dbReference type="Proteomes" id="UP000019484"/>
    </source>
</evidence>
<keyword evidence="7" id="KW-0418">Kinase</keyword>
<accession>W9YZQ3</accession>
<name>W9YZQ3_9EURO</name>
<dbReference type="InterPro" id="IPR027417">
    <property type="entry name" value="P-loop_NTPase"/>
</dbReference>
<sequence length="625" mass="68310">MTANGERLSAVARRRRLRDAQLATPSPPAAAPVDEHESSQSASRAASPPSSDAKLESQPVGTSNQFSALVDAAAVRFSFTKEVDQLSETSVKIRLSRGQKCVVLGACTLWVKQGSVFLYGATINASTAVHRIYAPNNHALPAIEALSLKAEFQLDSLENGLIDLPSIGARDMWTPANVERSASSFYVLGHSFDHDPRAPRRSRELDLVPWKSTISSLVPSDDAVSSTTSPPRILLCGRRCSGVSTLARCLLNRILTKQGANFRNARPAGALILDLDTNMPEFAPPGTISLVHVSEPLFGPSFTHMLGRGRHTSRILKMQFLGDLQFTDVCDWHITQILDLLELARQHCSEHQGIPVIVLAPKWWNNIELQLARQLWTKIAPTNIVCLDTSPTSPHLQPWKSLAESGQCQIQQIPSQVFDKVHAAREYDLQMQSYFHLVDSSINRAFWNDMPILGGTYHEVSLTYGGDDAKVGAIILLGGHVAPEDTYDVLEGNLVAIVAVKHPRDKRLNSTRNDSEGSNNDHQHSDSDSPPPCVSRTQEGLPRSRGSMQSLSSILGEHSCCVALAIVVKIDIPNRHIVVVNGQGLHDVEALTQGDQVALVLQKATSDGRFKTDWVRKELRPGGKG</sequence>
<dbReference type="Pfam" id="PF16575">
    <property type="entry name" value="CLP1_P"/>
    <property type="match status" value="1"/>
</dbReference>
<evidence type="ECO:0000256" key="4">
    <source>
        <dbReference type="ARBA" id="ARBA00019824"/>
    </source>
</evidence>
<feature type="compositionally biased region" description="Basic and acidic residues" evidence="9">
    <location>
        <begin position="513"/>
        <end position="527"/>
    </location>
</feature>
<protein>
    <recommendedName>
        <fullName evidence="4">Polynucleotide 5'-hydroxyl-kinase GRC3</fullName>
    </recommendedName>
    <alternativeName>
        <fullName evidence="3">Polynucleotide 5'-hydroxyl-kinase grc3</fullName>
    </alternativeName>
</protein>
<gene>
    <name evidence="11" type="ORF">A1O1_03184</name>
</gene>
<dbReference type="InterPro" id="IPR032319">
    <property type="entry name" value="CLP1_P"/>
</dbReference>
<keyword evidence="6" id="KW-0547">Nucleotide-binding</keyword>
<dbReference type="STRING" id="1182541.W9YZQ3"/>
<evidence type="ECO:0000256" key="6">
    <source>
        <dbReference type="ARBA" id="ARBA00022741"/>
    </source>
</evidence>
<evidence type="ECO:0000256" key="1">
    <source>
        <dbReference type="ARBA" id="ARBA00003798"/>
    </source>
</evidence>
<comment type="function">
    <text evidence="1">Polynucleotide 5'-kinase involved in rRNA processing.</text>
</comment>
<dbReference type="GO" id="GO:0051731">
    <property type="term" value="F:polynucleotide 5'-hydroxyl-kinase activity"/>
    <property type="evidence" value="ECO:0007669"/>
    <property type="project" value="InterPro"/>
</dbReference>
<evidence type="ECO:0000256" key="5">
    <source>
        <dbReference type="ARBA" id="ARBA00022679"/>
    </source>
</evidence>
<dbReference type="Proteomes" id="UP000019484">
    <property type="component" value="Unassembled WGS sequence"/>
</dbReference>
<evidence type="ECO:0000256" key="8">
    <source>
        <dbReference type="ARBA" id="ARBA00022840"/>
    </source>
</evidence>
<reference evidence="11 12" key="1">
    <citation type="submission" date="2013-03" db="EMBL/GenBank/DDBJ databases">
        <title>The Genome Sequence of Capronia coronata CBS 617.96.</title>
        <authorList>
            <consortium name="The Broad Institute Genomics Platform"/>
            <person name="Cuomo C."/>
            <person name="de Hoog S."/>
            <person name="Gorbushina A."/>
            <person name="Walker B."/>
            <person name="Young S.K."/>
            <person name="Zeng Q."/>
            <person name="Gargeya S."/>
            <person name="Fitzgerald M."/>
            <person name="Haas B."/>
            <person name="Abouelleil A."/>
            <person name="Allen A.W."/>
            <person name="Alvarado L."/>
            <person name="Arachchi H.M."/>
            <person name="Berlin A.M."/>
            <person name="Chapman S.B."/>
            <person name="Gainer-Dewar J."/>
            <person name="Goldberg J."/>
            <person name="Griggs A."/>
            <person name="Gujja S."/>
            <person name="Hansen M."/>
            <person name="Howarth C."/>
            <person name="Imamovic A."/>
            <person name="Ireland A."/>
            <person name="Larimer J."/>
            <person name="McCowan C."/>
            <person name="Murphy C."/>
            <person name="Pearson M."/>
            <person name="Poon T.W."/>
            <person name="Priest M."/>
            <person name="Roberts A."/>
            <person name="Saif S."/>
            <person name="Shea T."/>
            <person name="Sisk P."/>
            <person name="Sykes S."/>
            <person name="Wortman J."/>
            <person name="Nusbaum C."/>
            <person name="Birren B."/>
        </authorList>
    </citation>
    <scope>NUCLEOTIDE SEQUENCE [LARGE SCALE GENOMIC DNA]</scope>
    <source>
        <strain evidence="11 12">CBS 617.96</strain>
    </source>
</reference>
<dbReference type="eggNOG" id="KOG2750">
    <property type="taxonomic scope" value="Eukaryota"/>
</dbReference>
<proteinExistence type="inferred from homology"/>
<dbReference type="GO" id="GO:0000448">
    <property type="term" value="P:cleavage in ITS2 between 5.8S rRNA and LSU-rRNA of tricistronic rRNA transcript (SSU-rRNA, 5.8S rRNA, LSU-rRNA)"/>
    <property type="evidence" value="ECO:0007669"/>
    <property type="project" value="TreeGrafter"/>
</dbReference>
<comment type="similarity">
    <text evidence="2">Belongs to the Clp1 family. NOL9/GRC3 subfamily.</text>
</comment>
<organism evidence="11 12">
    <name type="scientific">Capronia coronata CBS 617.96</name>
    <dbReference type="NCBI Taxonomy" id="1182541"/>
    <lineage>
        <taxon>Eukaryota</taxon>
        <taxon>Fungi</taxon>
        <taxon>Dikarya</taxon>
        <taxon>Ascomycota</taxon>
        <taxon>Pezizomycotina</taxon>
        <taxon>Eurotiomycetes</taxon>
        <taxon>Chaetothyriomycetidae</taxon>
        <taxon>Chaetothyriales</taxon>
        <taxon>Herpotrichiellaceae</taxon>
        <taxon>Capronia</taxon>
    </lineage>
</organism>
<evidence type="ECO:0000313" key="11">
    <source>
        <dbReference type="EMBL" id="EXJ94786.1"/>
    </source>
</evidence>
<evidence type="ECO:0000256" key="2">
    <source>
        <dbReference type="ARBA" id="ARBA00011003"/>
    </source>
</evidence>
<evidence type="ECO:0000256" key="7">
    <source>
        <dbReference type="ARBA" id="ARBA00022777"/>
    </source>
</evidence>
<dbReference type="AlphaFoldDB" id="W9YZQ3"/>
<keyword evidence="12" id="KW-1185">Reference proteome</keyword>
<dbReference type="HOGENOM" id="CLU_010345_2_0_1"/>
<dbReference type="PANTHER" id="PTHR12755:SF3">
    <property type="entry name" value="POLYNUCLEOTIDE 5'-HYDROXYL-KINASE NOL9"/>
    <property type="match status" value="1"/>
</dbReference>
<feature type="domain" description="Clp1 P-loop" evidence="10">
    <location>
        <begin position="238"/>
        <end position="436"/>
    </location>
</feature>
<dbReference type="GO" id="GO:0005524">
    <property type="term" value="F:ATP binding"/>
    <property type="evidence" value="ECO:0007669"/>
    <property type="project" value="UniProtKB-KW"/>
</dbReference>
<dbReference type="PANTHER" id="PTHR12755">
    <property type="entry name" value="CLEAVAGE/POLYADENYLATION FACTOR IA SUBUNIT CLP1P"/>
    <property type="match status" value="1"/>
</dbReference>
<feature type="region of interest" description="Disordered" evidence="9">
    <location>
        <begin position="1"/>
        <end position="59"/>
    </location>
</feature>
<dbReference type="OrthoDB" id="4054781at2759"/>